<dbReference type="SUPFAM" id="SSF56601">
    <property type="entry name" value="beta-lactamase/transpeptidase-like"/>
    <property type="match status" value="1"/>
</dbReference>
<dbReference type="Gene3D" id="3.40.710.10">
    <property type="entry name" value="DD-peptidase/beta-lactamase superfamily"/>
    <property type="match status" value="1"/>
</dbReference>
<evidence type="ECO:0000256" key="15">
    <source>
        <dbReference type="SAM" id="SignalP"/>
    </source>
</evidence>
<organism evidence="17 18">
    <name type="scientific">Pseudotabrizicola alkalilacus</name>
    <dbReference type="NCBI Taxonomy" id="2305252"/>
    <lineage>
        <taxon>Bacteria</taxon>
        <taxon>Pseudomonadati</taxon>
        <taxon>Pseudomonadota</taxon>
        <taxon>Alphaproteobacteria</taxon>
        <taxon>Rhodobacterales</taxon>
        <taxon>Paracoccaceae</taxon>
        <taxon>Pseudotabrizicola</taxon>
    </lineage>
</organism>
<evidence type="ECO:0000256" key="3">
    <source>
        <dbReference type="ARBA" id="ARBA00012448"/>
    </source>
</evidence>
<dbReference type="GO" id="GO:0009002">
    <property type="term" value="F:serine-type D-Ala-D-Ala carboxypeptidase activity"/>
    <property type="evidence" value="ECO:0007669"/>
    <property type="project" value="UniProtKB-EC"/>
</dbReference>
<comment type="caution">
    <text evidence="17">The sequence shown here is derived from an EMBL/GenBank/DDBJ whole genome shotgun (WGS) entry which is preliminary data.</text>
</comment>
<dbReference type="InterPro" id="IPR012338">
    <property type="entry name" value="Beta-lactam/transpept-like"/>
</dbReference>
<feature type="active site" description="Acyl-ester intermediate" evidence="12">
    <location>
        <position position="58"/>
    </location>
</feature>
<evidence type="ECO:0000256" key="2">
    <source>
        <dbReference type="ARBA" id="ARBA00007164"/>
    </source>
</evidence>
<keyword evidence="4 17" id="KW-0121">Carboxypeptidase</keyword>
<evidence type="ECO:0000256" key="12">
    <source>
        <dbReference type="PIRSR" id="PIRSR618044-1"/>
    </source>
</evidence>
<dbReference type="GO" id="GO:0009252">
    <property type="term" value="P:peptidoglycan biosynthetic process"/>
    <property type="evidence" value="ECO:0007669"/>
    <property type="project" value="UniProtKB-UniPathway"/>
</dbReference>
<comment type="similarity">
    <text evidence="2 14">Belongs to the peptidase S11 family.</text>
</comment>
<dbReference type="RefSeq" id="WP_118155642.1">
    <property type="nucleotide sequence ID" value="NZ_QWEY01000013.1"/>
</dbReference>
<feature type="signal peptide" evidence="15">
    <location>
        <begin position="1"/>
        <end position="26"/>
    </location>
</feature>
<gene>
    <name evidence="17" type="ORF">D1012_18655</name>
</gene>
<keyword evidence="10" id="KW-0961">Cell wall biogenesis/degradation</keyword>
<dbReference type="AlphaFoldDB" id="A0A411YXL0"/>
<evidence type="ECO:0000256" key="9">
    <source>
        <dbReference type="ARBA" id="ARBA00022984"/>
    </source>
</evidence>
<dbReference type="GO" id="GO:0006508">
    <property type="term" value="P:proteolysis"/>
    <property type="evidence" value="ECO:0007669"/>
    <property type="project" value="UniProtKB-KW"/>
</dbReference>
<dbReference type="PANTHER" id="PTHR21581">
    <property type="entry name" value="D-ALANYL-D-ALANINE CARBOXYPEPTIDASE"/>
    <property type="match status" value="1"/>
</dbReference>
<evidence type="ECO:0000313" key="17">
    <source>
        <dbReference type="EMBL" id="RGP35611.1"/>
    </source>
</evidence>
<dbReference type="InterPro" id="IPR012907">
    <property type="entry name" value="Peptidase_S11_C"/>
</dbReference>
<evidence type="ECO:0000256" key="5">
    <source>
        <dbReference type="ARBA" id="ARBA00022670"/>
    </source>
</evidence>
<evidence type="ECO:0000256" key="7">
    <source>
        <dbReference type="ARBA" id="ARBA00022801"/>
    </source>
</evidence>
<evidence type="ECO:0000256" key="13">
    <source>
        <dbReference type="PIRSR" id="PIRSR618044-2"/>
    </source>
</evidence>
<dbReference type="Gene3D" id="2.60.410.10">
    <property type="entry name" value="D-Ala-D-Ala carboxypeptidase, C-terminal domain"/>
    <property type="match status" value="1"/>
</dbReference>
<protein>
    <recommendedName>
        <fullName evidence="3">serine-type D-Ala-D-Ala carboxypeptidase</fullName>
        <ecNumber evidence="3">3.4.16.4</ecNumber>
    </recommendedName>
</protein>
<dbReference type="InterPro" id="IPR001967">
    <property type="entry name" value="Peptidase_S11_N"/>
</dbReference>
<comment type="catalytic activity">
    <reaction evidence="11">
        <text>Preferential cleavage: (Ac)2-L-Lys-D-Ala-|-D-Ala. Also transpeptidation of peptidyl-alanyl moieties that are N-acyl substituents of D-alanine.</text>
        <dbReference type="EC" id="3.4.16.4"/>
    </reaction>
</comment>
<proteinExistence type="inferred from homology"/>
<accession>A0A411YXL0</accession>
<evidence type="ECO:0000259" key="16">
    <source>
        <dbReference type="SMART" id="SM00936"/>
    </source>
</evidence>
<dbReference type="OrthoDB" id="9795979at2"/>
<comment type="pathway">
    <text evidence="1">Cell wall biogenesis; peptidoglycan biosynthesis.</text>
</comment>
<dbReference type="EC" id="3.4.16.4" evidence="3"/>
<feature type="binding site" evidence="13">
    <location>
        <position position="223"/>
    </location>
    <ligand>
        <name>substrate</name>
    </ligand>
</feature>
<feature type="active site" evidence="12">
    <location>
        <position position="118"/>
    </location>
</feature>
<keyword evidence="18" id="KW-1185">Reference proteome</keyword>
<name>A0A411YXL0_9RHOB</name>
<feature type="active site" description="Proton acceptor" evidence="12">
    <location>
        <position position="61"/>
    </location>
</feature>
<evidence type="ECO:0000256" key="11">
    <source>
        <dbReference type="ARBA" id="ARBA00034000"/>
    </source>
</evidence>
<keyword evidence="8" id="KW-0133">Cell shape</keyword>
<dbReference type="GO" id="GO:0008360">
    <property type="term" value="P:regulation of cell shape"/>
    <property type="evidence" value="ECO:0007669"/>
    <property type="project" value="UniProtKB-KW"/>
</dbReference>
<dbReference type="EMBL" id="QWEY01000013">
    <property type="protein sequence ID" value="RGP35611.1"/>
    <property type="molecule type" value="Genomic_DNA"/>
</dbReference>
<dbReference type="InterPro" id="IPR037167">
    <property type="entry name" value="Peptidase_S11_C_sf"/>
</dbReference>
<evidence type="ECO:0000313" key="18">
    <source>
        <dbReference type="Proteomes" id="UP000284547"/>
    </source>
</evidence>
<evidence type="ECO:0000256" key="10">
    <source>
        <dbReference type="ARBA" id="ARBA00023316"/>
    </source>
</evidence>
<sequence>MRPQFRTLFRPVLTVILLLAAPMAQAFETRATAAWVYDVSTETVLMDKNADLALPPASMSKLMTINMLFEALRDGRVTMDTAFPVSSRAAAMGGSTMFLQESDRPTVSDLIHGMIVNSGNDACVAVAEGLAGTEEAFADQMTARARALGMQHSVFRNASGWPAVGHVMSMRDLGILSKRLIVDFPEFYPIFAETTFDYKDRAPANANNRNPLLALGVGADGLKTGHTSEAGFGLAGSAAQGNRRVIFVITGLATERERAEEAERIVSWAFRQFAEKTLVKAGQRVAEAPVWMGAANTVGLVPAADVRLLVPALVQENATAEVVYTGPLRAPLTAGTQVGEMIIHIPDLPDARVPLVVEADVAKGGFGKRLLTAVDVLRARYLDEQPAS</sequence>
<evidence type="ECO:0000256" key="1">
    <source>
        <dbReference type="ARBA" id="ARBA00004752"/>
    </source>
</evidence>
<evidence type="ECO:0000256" key="8">
    <source>
        <dbReference type="ARBA" id="ARBA00022960"/>
    </source>
</evidence>
<dbReference type="Pfam" id="PF00768">
    <property type="entry name" value="Peptidase_S11"/>
    <property type="match status" value="1"/>
</dbReference>
<dbReference type="SMART" id="SM00936">
    <property type="entry name" value="PBP5_C"/>
    <property type="match status" value="1"/>
</dbReference>
<dbReference type="PRINTS" id="PR00725">
    <property type="entry name" value="DADACBPTASE1"/>
</dbReference>
<keyword evidence="9" id="KW-0573">Peptidoglycan synthesis</keyword>
<feature type="chain" id="PRO_5019306937" description="serine-type D-Ala-D-Ala carboxypeptidase" evidence="15">
    <location>
        <begin position="27"/>
        <end position="388"/>
    </location>
</feature>
<dbReference type="PANTHER" id="PTHR21581:SF6">
    <property type="entry name" value="TRAFFICKING PROTEIN PARTICLE COMPLEX SUBUNIT 12"/>
    <property type="match status" value="1"/>
</dbReference>
<keyword evidence="5" id="KW-0645">Protease</keyword>
<reference evidence="17 18" key="1">
    <citation type="submission" date="2018-08" db="EMBL/GenBank/DDBJ databases">
        <title>Flavobacterium tibetense sp. nov., isolated from a wetland YonghuCo on Tibetan Plateau.</title>
        <authorList>
            <person name="Phurbu D."/>
            <person name="Lu H."/>
            <person name="Xing P."/>
        </authorList>
    </citation>
    <scope>NUCLEOTIDE SEQUENCE [LARGE SCALE GENOMIC DNA]</scope>
    <source>
        <strain evidence="17 18">DJC</strain>
    </source>
</reference>
<evidence type="ECO:0000256" key="6">
    <source>
        <dbReference type="ARBA" id="ARBA00022729"/>
    </source>
</evidence>
<dbReference type="UniPathway" id="UPA00219"/>
<dbReference type="Pfam" id="PF07943">
    <property type="entry name" value="PBP5_C"/>
    <property type="match status" value="1"/>
</dbReference>
<evidence type="ECO:0000256" key="4">
    <source>
        <dbReference type="ARBA" id="ARBA00022645"/>
    </source>
</evidence>
<feature type="domain" description="Peptidase S11 D-Ala-D-Ala carboxypeptidase A C-terminal" evidence="16">
    <location>
        <begin position="273"/>
        <end position="363"/>
    </location>
</feature>
<evidence type="ECO:0000256" key="14">
    <source>
        <dbReference type="RuleBase" id="RU004016"/>
    </source>
</evidence>
<keyword evidence="6 15" id="KW-0732">Signal</keyword>
<dbReference type="Proteomes" id="UP000284547">
    <property type="component" value="Unassembled WGS sequence"/>
</dbReference>
<keyword evidence="7" id="KW-0378">Hydrolase</keyword>
<dbReference type="InterPro" id="IPR018044">
    <property type="entry name" value="Peptidase_S11"/>
</dbReference>
<dbReference type="GO" id="GO:0071555">
    <property type="term" value="P:cell wall organization"/>
    <property type="evidence" value="ECO:0007669"/>
    <property type="project" value="UniProtKB-KW"/>
</dbReference>